<feature type="domain" description="YbaK/aminoacyl-tRNA synthetase-associated" evidence="1">
    <location>
        <begin position="35"/>
        <end position="130"/>
    </location>
</feature>
<dbReference type="CDD" id="cd04332">
    <property type="entry name" value="YbaK_like"/>
    <property type="match status" value="1"/>
</dbReference>
<accession>A0A1F7I7A4</accession>
<dbReference type="AlphaFoldDB" id="A0A1F7I7A4"/>
<dbReference type="Gene3D" id="3.90.960.10">
    <property type="entry name" value="YbaK/aminoacyl-tRNA synthetase-associated domain"/>
    <property type="match status" value="1"/>
</dbReference>
<dbReference type="Proteomes" id="UP000179270">
    <property type="component" value="Unassembled WGS sequence"/>
</dbReference>
<proteinExistence type="predicted"/>
<dbReference type="SUPFAM" id="SSF55826">
    <property type="entry name" value="YbaK/ProRS associated domain"/>
    <property type="match status" value="1"/>
</dbReference>
<dbReference type="InterPro" id="IPR007214">
    <property type="entry name" value="YbaK/aa-tRNA-synth-assoc-dom"/>
</dbReference>
<organism evidence="2 3">
    <name type="scientific">Candidatus Roizmanbacteria bacterium RIFCSPLOWO2_01_FULL_35_13</name>
    <dbReference type="NCBI Taxonomy" id="1802055"/>
    <lineage>
        <taxon>Bacteria</taxon>
        <taxon>Candidatus Roizmaniibacteriota</taxon>
    </lineage>
</organism>
<sequence length="152" mass="17187">MKTFQSIKQKLVKNRIIFNEITFPNKAVSARTEAISLTNNYNPKNAIKTLVVKTKNSYYGLIMRGSDLIDDKKLKKYIGKWSIVNTQTLKERFGFLPGCVCPLDLDLPYLIDVKVNKLEVWSIGAGDPKKGINIQKDIAISLINNFHVVSLT</sequence>
<dbReference type="GO" id="GO:0002161">
    <property type="term" value="F:aminoacyl-tRNA deacylase activity"/>
    <property type="evidence" value="ECO:0007669"/>
    <property type="project" value="InterPro"/>
</dbReference>
<protein>
    <recommendedName>
        <fullName evidence="1">YbaK/aminoacyl-tRNA synthetase-associated domain-containing protein</fullName>
    </recommendedName>
</protein>
<reference evidence="2 3" key="1">
    <citation type="journal article" date="2016" name="Nat. Commun.">
        <title>Thousands of microbial genomes shed light on interconnected biogeochemical processes in an aquifer system.</title>
        <authorList>
            <person name="Anantharaman K."/>
            <person name="Brown C.T."/>
            <person name="Hug L.A."/>
            <person name="Sharon I."/>
            <person name="Castelle C.J."/>
            <person name="Probst A.J."/>
            <person name="Thomas B.C."/>
            <person name="Singh A."/>
            <person name="Wilkins M.J."/>
            <person name="Karaoz U."/>
            <person name="Brodie E.L."/>
            <person name="Williams K.H."/>
            <person name="Hubbard S.S."/>
            <person name="Banfield J.F."/>
        </authorList>
    </citation>
    <scope>NUCLEOTIDE SEQUENCE [LARGE SCALE GENOMIC DNA]</scope>
</reference>
<gene>
    <name evidence="2" type="ORF">A3A74_07495</name>
</gene>
<evidence type="ECO:0000313" key="2">
    <source>
        <dbReference type="EMBL" id="OGK39248.1"/>
    </source>
</evidence>
<dbReference type="STRING" id="1802055.A3A74_07495"/>
<dbReference type="InterPro" id="IPR036754">
    <property type="entry name" value="YbaK/aa-tRNA-synt-asso_dom_sf"/>
</dbReference>
<evidence type="ECO:0000259" key="1">
    <source>
        <dbReference type="Pfam" id="PF04073"/>
    </source>
</evidence>
<evidence type="ECO:0000313" key="3">
    <source>
        <dbReference type="Proteomes" id="UP000179270"/>
    </source>
</evidence>
<name>A0A1F7I7A4_9BACT</name>
<comment type="caution">
    <text evidence="2">The sequence shown here is derived from an EMBL/GenBank/DDBJ whole genome shotgun (WGS) entry which is preliminary data.</text>
</comment>
<dbReference type="Pfam" id="PF04073">
    <property type="entry name" value="tRNA_edit"/>
    <property type="match status" value="1"/>
</dbReference>
<dbReference type="EMBL" id="MGAF01000054">
    <property type="protein sequence ID" value="OGK39248.1"/>
    <property type="molecule type" value="Genomic_DNA"/>
</dbReference>